<dbReference type="Ensembl" id="ENSSFAT00005017437.1">
    <property type="protein sequence ID" value="ENSSFAP00005016780.1"/>
    <property type="gene ID" value="ENSSFAG00005008784.1"/>
</dbReference>
<keyword evidence="3 6" id="KW-0812">Transmembrane</keyword>
<dbReference type="GO" id="GO:0005886">
    <property type="term" value="C:plasma membrane"/>
    <property type="evidence" value="ECO:0007669"/>
    <property type="project" value="TreeGrafter"/>
</dbReference>
<dbReference type="PRINTS" id="PR00259">
    <property type="entry name" value="TMFOUR"/>
</dbReference>
<evidence type="ECO:0000313" key="8">
    <source>
        <dbReference type="Proteomes" id="UP000472267"/>
    </source>
</evidence>
<feature type="transmembrane region" description="Helical" evidence="6">
    <location>
        <begin position="12"/>
        <end position="32"/>
    </location>
</feature>
<feature type="transmembrane region" description="Helical" evidence="6">
    <location>
        <begin position="90"/>
        <end position="114"/>
    </location>
</feature>
<accession>A0A672GIH8</accession>
<dbReference type="InterPro" id="IPR000301">
    <property type="entry name" value="Tetraspanin_animals"/>
</dbReference>
<organism evidence="7 8">
    <name type="scientific">Salarias fasciatus</name>
    <name type="common">Jewelled blenny</name>
    <name type="synonym">Blennius fasciatus</name>
    <dbReference type="NCBI Taxonomy" id="181472"/>
    <lineage>
        <taxon>Eukaryota</taxon>
        <taxon>Metazoa</taxon>
        <taxon>Chordata</taxon>
        <taxon>Craniata</taxon>
        <taxon>Vertebrata</taxon>
        <taxon>Euteleostomi</taxon>
        <taxon>Actinopterygii</taxon>
        <taxon>Neopterygii</taxon>
        <taxon>Teleostei</taxon>
        <taxon>Neoteleostei</taxon>
        <taxon>Acanthomorphata</taxon>
        <taxon>Ovalentaria</taxon>
        <taxon>Blenniimorphae</taxon>
        <taxon>Blenniiformes</taxon>
        <taxon>Blennioidei</taxon>
        <taxon>Blenniidae</taxon>
        <taxon>Salariinae</taxon>
        <taxon>Salarias</taxon>
    </lineage>
</organism>
<dbReference type="SUPFAM" id="SSF48652">
    <property type="entry name" value="Tetraspanin"/>
    <property type="match status" value="1"/>
</dbReference>
<comment type="similarity">
    <text evidence="2 6">Belongs to the tetraspanin (TM4SF) family.</text>
</comment>
<evidence type="ECO:0000256" key="5">
    <source>
        <dbReference type="ARBA" id="ARBA00023136"/>
    </source>
</evidence>
<dbReference type="PIRSF" id="PIRSF002419">
    <property type="entry name" value="Tetraspanin"/>
    <property type="match status" value="1"/>
</dbReference>
<gene>
    <name evidence="7" type="primary">LOC115390594</name>
</gene>
<dbReference type="Gene3D" id="1.10.1450.10">
    <property type="entry name" value="Tetraspanin"/>
    <property type="match status" value="1"/>
</dbReference>
<keyword evidence="8" id="KW-1185">Reference proteome</keyword>
<dbReference type="PANTHER" id="PTHR19282">
    <property type="entry name" value="TETRASPANIN"/>
    <property type="match status" value="1"/>
</dbReference>
<dbReference type="InterPro" id="IPR018503">
    <property type="entry name" value="Tetraspanin_CS"/>
</dbReference>
<dbReference type="PANTHER" id="PTHR19282:SF561">
    <property type="entry name" value="TETRASPANIN"/>
    <property type="match status" value="1"/>
</dbReference>
<comment type="subcellular location">
    <subcellularLocation>
        <location evidence="1 6">Membrane</location>
        <topology evidence="1 6">Multi-pass membrane protein</topology>
    </subcellularLocation>
</comment>
<evidence type="ECO:0000256" key="3">
    <source>
        <dbReference type="ARBA" id="ARBA00022692"/>
    </source>
</evidence>
<protein>
    <recommendedName>
        <fullName evidence="6">Tetraspanin</fullName>
    </recommendedName>
</protein>
<feature type="transmembrane region" description="Helical" evidence="6">
    <location>
        <begin position="191"/>
        <end position="216"/>
    </location>
</feature>
<evidence type="ECO:0000256" key="2">
    <source>
        <dbReference type="ARBA" id="ARBA00006840"/>
    </source>
</evidence>
<sequence length="224" mass="24079">MCCSSFLKVIMFIFNGIIFLAGVAILAVGIWAKVDSSSLMNILSTGNAELPDKVFQMDYVSYVFIAVGSVLLIMGFLGCCGAITESKCMLLTFFSIVLIIFLVEVAGAIVLFVFSDLVRMFKDSSCFLFQFQCCGYRNYTDFDNSQFVAQNGGVYPDQCCRPGSRCSAGEAASSNVDGCFDKLVKLLEDNAVIVAGVAVGIAALEVAAMVVSMILYCNIGKKSS</sequence>
<keyword evidence="5 6" id="KW-0472">Membrane</keyword>
<name>A0A672GIH8_SALFA</name>
<reference evidence="7" key="1">
    <citation type="submission" date="2019-06" db="EMBL/GenBank/DDBJ databases">
        <authorList>
            <consortium name="Wellcome Sanger Institute Data Sharing"/>
        </authorList>
    </citation>
    <scope>NUCLEOTIDE SEQUENCE [LARGE SCALE GENOMIC DNA]</scope>
</reference>
<dbReference type="AlphaFoldDB" id="A0A672GIH8"/>
<feature type="transmembrane region" description="Helical" evidence="6">
    <location>
        <begin position="59"/>
        <end position="83"/>
    </location>
</feature>
<dbReference type="InterPro" id="IPR018499">
    <property type="entry name" value="Tetraspanin/Peripherin"/>
</dbReference>
<dbReference type="PROSITE" id="PS00421">
    <property type="entry name" value="TM4_1"/>
    <property type="match status" value="1"/>
</dbReference>
<proteinExistence type="inferred from homology"/>
<evidence type="ECO:0000313" key="7">
    <source>
        <dbReference type="Ensembl" id="ENSSFAP00005016780.1"/>
    </source>
</evidence>
<keyword evidence="4 6" id="KW-1133">Transmembrane helix</keyword>
<evidence type="ECO:0000256" key="1">
    <source>
        <dbReference type="ARBA" id="ARBA00004141"/>
    </source>
</evidence>
<reference evidence="7" key="2">
    <citation type="submission" date="2025-08" db="UniProtKB">
        <authorList>
            <consortium name="Ensembl"/>
        </authorList>
    </citation>
    <scope>IDENTIFICATION</scope>
</reference>
<evidence type="ECO:0000256" key="6">
    <source>
        <dbReference type="RuleBase" id="RU361218"/>
    </source>
</evidence>
<reference evidence="7" key="3">
    <citation type="submission" date="2025-09" db="UniProtKB">
        <authorList>
            <consortium name="Ensembl"/>
        </authorList>
    </citation>
    <scope>IDENTIFICATION</scope>
</reference>
<evidence type="ECO:0000256" key="4">
    <source>
        <dbReference type="ARBA" id="ARBA00022989"/>
    </source>
</evidence>
<dbReference type="Proteomes" id="UP000472267">
    <property type="component" value="Chromosome 6"/>
</dbReference>
<dbReference type="Pfam" id="PF00335">
    <property type="entry name" value="Tetraspanin"/>
    <property type="match status" value="1"/>
</dbReference>
<dbReference type="InterPro" id="IPR008952">
    <property type="entry name" value="Tetraspanin_EC2_sf"/>
</dbReference>